<organism evidence="1">
    <name type="scientific">Vibrio tasmaniensis</name>
    <dbReference type="NCBI Taxonomy" id="212663"/>
    <lineage>
        <taxon>Bacteria</taxon>
        <taxon>Pseudomonadati</taxon>
        <taxon>Pseudomonadota</taxon>
        <taxon>Gammaproteobacteria</taxon>
        <taxon>Vibrionales</taxon>
        <taxon>Vibrionaceae</taxon>
        <taxon>Vibrio</taxon>
    </lineage>
</organism>
<proteinExistence type="predicted"/>
<name>A0A0H3ZR73_9VIBR</name>
<accession>A0A0H3ZR73</accession>
<dbReference type="AlphaFoldDB" id="A0A0H3ZR73"/>
<sequence>MFITSWLRHQAGRAAHLNTNNVFTCGQLGCYFHVRWVKSLG</sequence>
<evidence type="ECO:0000313" key="1">
    <source>
        <dbReference type="EMBL" id="AKN36086.1"/>
    </source>
</evidence>
<dbReference type="EMBL" id="KP795468">
    <property type="protein sequence ID" value="AKN36086.1"/>
    <property type="molecule type" value="Genomic_DNA"/>
</dbReference>
<reference evidence="1" key="1">
    <citation type="journal article" date="2015" name="MBio">
        <title>Eco-Evolutionary Dynamics of Episomes among Ecologically Cohesive Bacterial Populations.</title>
        <authorList>
            <person name="Xue H."/>
            <person name="Cordero O.X."/>
            <person name="Camas F.M."/>
            <person name="Trimble W."/>
            <person name="Meyer F."/>
            <person name="Guglielmini J."/>
            <person name="Rocha E.P."/>
            <person name="Polz M.F."/>
        </authorList>
    </citation>
    <scope>NUCLEOTIDE SEQUENCE</scope>
    <source>
        <strain evidence="1">1F_279</strain>
    </source>
</reference>
<protein>
    <submittedName>
        <fullName evidence="1">Uncharacterized protein</fullName>
    </submittedName>
</protein>